<feature type="transmembrane region" description="Helical" evidence="7">
    <location>
        <begin position="955"/>
        <end position="974"/>
    </location>
</feature>
<dbReference type="Pfam" id="PF02687">
    <property type="entry name" value="FtsX"/>
    <property type="match status" value="1"/>
</dbReference>
<feature type="transmembrane region" description="Helical" evidence="7">
    <location>
        <begin position="359"/>
        <end position="379"/>
    </location>
</feature>
<evidence type="ECO:0000313" key="10">
    <source>
        <dbReference type="Proteomes" id="UP000612899"/>
    </source>
</evidence>
<accession>A0A8J3QEX7</accession>
<sequence length="983" mass="103562">MLAMLRARLGIAATTFVLTIFAVAVALAGPLYARAAADSALAVEVHAAPTVERVITGDLLTGVRGPAAVDVVSGKIKQPYIRGFETVTSVLSNGVLNPDVGETFWLGSRTGVCEHLTLIRGRCANADREIVIREDTSKEHGFDVGSDVEFMASSFGGGRGEESIRLTVVGVYQTYLPTDVYWADRFMLAGSEGGPFFTNDRTVRSADGPQLLTTDLIATEEAFRDRSTLDADIKAAMDILSATQFQPHTEVESLIDHIEDAEETLLSSLIVATLPLIAICWYVMFLAIVGAVQHRRGELAVTALRGVPGRLRWWLPNAETMVPVLAGAIPGFLFGYAVTAALAAWLLPGAPLVTPTLPAVALAVLSVVGALLTAVIAQWRVTREPVSNLLRQVVRRGDSNAARAVEAVAGVLALVAGFQAATAAGAGGLALLVPLCFGLGIGMLAGRLVAAPAERLGRRLIRGGRLALGLATISVSRRPGSRAMVALLTVAFGLFGFALTVTDTAARAWEERAHVETGAYRVLSIVPVPAARLMDAVKAVDPQGNFAMAAATVQLPDAPPVVAVDSTRLARVANWPAGPGQPTAAQAAATMRPQEPVTKLVRGNSLFIPLTLNNIGDNSTARLELDMIKPNGERLNPITSAIQPGTAIYEVTTPDCAQKACRFTGMAVSLAAFGRQQVSVTVGEIRNESGEVVVDRGQLTDLTGWVQRKDTAGKPTGDLSAAGNGLTIEANSPIAVDLRIWVRSVPEPMPLLSTGDVPEGFAAVGSTVSVQRALATPMLPRLGDNGIMLDLRYAELSIMPRAEAQRSEVWLSADAPEDILQRIGSAGLTIQEDIRESDRLELFSRQAPALALGFLRLAALAAILLTAAGLIVAAILDRSRRAEDLSALLPHGLSRRTARGSAVLGRAFLVLISVVAGAIATAAAWLVAREVVPVYTTAVAAIPLPTWPDPTVGNGYLAAFVFLLGTCWVAARVARREGEGTVQ</sequence>
<evidence type="ECO:0000256" key="3">
    <source>
        <dbReference type="ARBA" id="ARBA00022692"/>
    </source>
</evidence>
<feature type="transmembrane region" description="Helical" evidence="7">
    <location>
        <begin position="427"/>
        <end position="450"/>
    </location>
</feature>
<comment type="subcellular location">
    <subcellularLocation>
        <location evidence="1">Cell membrane</location>
        <topology evidence="1">Multi-pass membrane protein</topology>
    </subcellularLocation>
</comment>
<evidence type="ECO:0000259" key="8">
    <source>
        <dbReference type="Pfam" id="PF02687"/>
    </source>
</evidence>
<keyword evidence="10" id="KW-1185">Reference proteome</keyword>
<keyword evidence="3 7" id="KW-0812">Transmembrane</keyword>
<evidence type="ECO:0000256" key="1">
    <source>
        <dbReference type="ARBA" id="ARBA00004651"/>
    </source>
</evidence>
<dbReference type="AlphaFoldDB" id="A0A8J3QEX7"/>
<keyword evidence="5 7" id="KW-0472">Membrane</keyword>
<organism evidence="9 10">
    <name type="scientific">Rhizocola hellebori</name>
    <dbReference type="NCBI Taxonomy" id="1392758"/>
    <lineage>
        <taxon>Bacteria</taxon>
        <taxon>Bacillati</taxon>
        <taxon>Actinomycetota</taxon>
        <taxon>Actinomycetes</taxon>
        <taxon>Micromonosporales</taxon>
        <taxon>Micromonosporaceae</taxon>
        <taxon>Rhizocola</taxon>
    </lineage>
</organism>
<protein>
    <recommendedName>
        <fullName evidence="8">ABC3 transporter permease C-terminal domain-containing protein</fullName>
    </recommendedName>
</protein>
<comment type="similarity">
    <text evidence="6">Belongs to the ABC-4 integral membrane protein family.</text>
</comment>
<dbReference type="GO" id="GO:0022857">
    <property type="term" value="F:transmembrane transporter activity"/>
    <property type="evidence" value="ECO:0007669"/>
    <property type="project" value="TreeGrafter"/>
</dbReference>
<dbReference type="InterPro" id="IPR003838">
    <property type="entry name" value="ABC3_permease_C"/>
</dbReference>
<comment type="caution">
    <text evidence="9">The sequence shown here is derived from an EMBL/GenBank/DDBJ whole genome shotgun (WGS) entry which is preliminary data.</text>
</comment>
<dbReference type="Proteomes" id="UP000612899">
    <property type="component" value="Unassembled WGS sequence"/>
</dbReference>
<name>A0A8J3QEX7_9ACTN</name>
<proteinExistence type="inferred from homology"/>
<dbReference type="PANTHER" id="PTHR30572">
    <property type="entry name" value="MEMBRANE COMPONENT OF TRANSPORTER-RELATED"/>
    <property type="match status" value="1"/>
</dbReference>
<feature type="transmembrane region" description="Helical" evidence="7">
    <location>
        <begin position="483"/>
        <end position="502"/>
    </location>
</feature>
<evidence type="ECO:0000256" key="5">
    <source>
        <dbReference type="ARBA" id="ARBA00023136"/>
    </source>
</evidence>
<reference evidence="9" key="1">
    <citation type="submission" date="2021-01" db="EMBL/GenBank/DDBJ databases">
        <title>Whole genome shotgun sequence of Rhizocola hellebori NBRC 109834.</title>
        <authorList>
            <person name="Komaki H."/>
            <person name="Tamura T."/>
        </authorList>
    </citation>
    <scope>NUCLEOTIDE SEQUENCE</scope>
    <source>
        <strain evidence="9">NBRC 109834</strain>
    </source>
</reference>
<evidence type="ECO:0000256" key="7">
    <source>
        <dbReference type="SAM" id="Phobius"/>
    </source>
</evidence>
<feature type="transmembrane region" description="Helical" evidence="7">
    <location>
        <begin position="400"/>
        <end position="421"/>
    </location>
</feature>
<evidence type="ECO:0000256" key="2">
    <source>
        <dbReference type="ARBA" id="ARBA00022475"/>
    </source>
</evidence>
<feature type="transmembrane region" description="Helical" evidence="7">
    <location>
        <begin position="903"/>
        <end position="928"/>
    </location>
</feature>
<evidence type="ECO:0000256" key="6">
    <source>
        <dbReference type="ARBA" id="ARBA00038076"/>
    </source>
</evidence>
<evidence type="ECO:0000256" key="4">
    <source>
        <dbReference type="ARBA" id="ARBA00022989"/>
    </source>
</evidence>
<evidence type="ECO:0000313" key="9">
    <source>
        <dbReference type="EMBL" id="GIH08046.1"/>
    </source>
</evidence>
<feature type="transmembrane region" description="Helical" evidence="7">
    <location>
        <begin position="265"/>
        <end position="289"/>
    </location>
</feature>
<dbReference type="GO" id="GO:0005886">
    <property type="term" value="C:plasma membrane"/>
    <property type="evidence" value="ECO:0007669"/>
    <property type="project" value="UniProtKB-SubCell"/>
</dbReference>
<dbReference type="PANTHER" id="PTHR30572:SF4">
    <property type="entry name" value="ABC TRANSPORTER PERMEASE YTRF"/>
    <property type="match status" value="1"/>
</dbReference>
<feature type="domain" description="ABC3 transporter permease C-terminal" evidence="8">
    <location>
        <begin position="276"/>
        <end position="384"/>
    </location>
</feature>
<keyword evidence="4 7" id="KW-1133">Transmembrane helix</keyword>
<feature type="transmembrane region" description="Helical" evidence="7">
    <location>
        <begin position="854"/>
        <end position="876"/>
    </location>
</feature>
<dbReference type="EMBL" id="BONY01000044">
    <property type="protein sequence ID" value="GIH08046.1"/>
    <property type="molecule type" value="Genomic_DNA"/>
</dbReference>
<dbReference type="InterPro" id="IPR050250">
    <property type="entry name" value="Macrolide_Exporter_MacB"/>
</dbReference>
<feature type="transmembrane region" description="Helical" evidence="7">
    <location>
        <begin position="320"/>
        <end position="347"/>
    </location>
</feature>
<keyword evidence="2" id="KW-1003">Cell membrane</keyword>
<gene>
    <name evidence="9" type="ORF">Rhe02_61130</name>
</gene>